<keyword evidence="2" id="KW-1185">Reference proteome</keyword>
<organism evidence="1 2">
    <name type="scientific">Armillaria novae-zelandiae</name>
    <dbReference type="NCBI Taxonomy" id="153914"/>
    <lineage>
        <taxon>Eukaryota</taxon>
        <taxon>Fungi</taxon>
        <taxon>Dikarya</taxon>
        <taxon>Basidiomycota</taxon>
        <taxon>Agaricomycotina</taxon>
        <taxon>Agaricomycetes</taxon>
        <taxon>Agaricomycetidae</taxon>
        <taxon>Agaricales</taxon>
        <taxon>Marasmiineae</taxon>
        <taxon>Physalacriaceae</taxon>
        <taxon>Armillaria</taxon>
    </lineage>
</organism>
<proteinExistence type="predicted"/>
<sequence length="151" mass="16756">MEHIITARQPFHVQNFIISHIYIAQMTGATPLLTPQSHVILPRWMRTYASSAAEIPDNPHSLYEFVLAQPVTPSSFGVVKYTILRTWVEDYHPTIFLTRRSRSWASRCKFRSANSSSKKMSPAFSSSVVLTQTSSGHTPLAASSACANACA</sequence>
<dbReference type="EMBL" id="JAUEPR010000132">
    <property type="protein sequence ID" value="KAK0462136.1"/>
    <property type="molecule type" value="Genomic_DNA"/>
</dbReference>
<comment type="caution">
    <text evidence="1">The sequence shown here is derived from an EMBL/GenBank/DDBJ whole genome shotgun (WGS) entry which is preliminary data.</text>
</comment>
<evidence type="ECO:0000313" key="1">
    <source>
        <dbReference type="EMBL" id="KAK0462136.1"/>
    </source>
</evidence>
<dbReference type="AlphaFoldDB" id="A0AA39NAM9"/>
<protein>
    <submittedName>
        <fullName evidence="1">Uncharacterized protein</fullName>
    </submittedName>
</protein>
<gene>
    <name evidence="1" type="ORF">IW261DRAFT_1528541</name>
</gene>
<accession>A0AA39NAM9</accession>
<dbReference type="Proteomes" id="UP001175227">
    <property type="component" value="Unassembled WGS sequence"/>
</dbReference>
<reference evidence="1" key="1">
    <citation type="submission" date="2023-06" db="EMBL/GenBank/DDBJ databases">
        <authorList>
            <consortium name="Lawrence Berkeley National Laboratory"/>
            <person name="Ahrendt S."/>
            <person name="Sahu N."/>
            <person name="Indic B."/>
            <person name="Wong-Bajracharya J."/>
            <person name="Merenyi Z."/>
            <person name="Ke H.-M."/>
            <person name="Monk M."/>
            <person name="Kocsube S."/>
            <person name="Drula E."/>
            <person name="Lipzen A."/>
            <person name="Balint B."/>
            <person name="Henrissat B."/>
            <person name="Andreopoulos B."/>
            <person name="Martin F.M."/>
            <person name="Harder C.B."/>
            <person name="Rigling D."/>
            <person name="Ford K.L."/>
            <person name="Foster G.D."/>
            <person name="Pangilinan J."/>
            <person name="Papanicolaou A."/>
            <person name="Barry K."/>
            <person name="LaButti K."/>
            <person name="Viragh M."/>
            <person name="Koriabine M."/>
            <person name="Yan M."/>
            <person name="Riley R."/>
            <person name="Champramary S."/>
            <person name="Plett K.L."/>
            <person name="Tsai I.J."/>
            <person name="Slot J."/>
            <person name="Sipos G."/>
            <person name="Plett J."/>
            <person name="Nagy L.G."/>
            <person name="Grigoriev I.V."/>
        </authorList>
    </citation>
    <scope>NUCLEOTIDE SEQUENCE</scope>
    <source>
        <strain evidence="1">ICMP 16352</strain>
    </source>
</reference>
<evidence type="ECO:0000313" key="2">
    <source>
        <dbReference type="Proteomes" id="UP001175227"/>
    </source>
</evidence>
<name>A0AA39NAM9_9AGAR</name>